<accession>A0A2C0VYF8</accession>
<dbReference type="EMBL" id="MWPX01000086">
    <property type="protein sequence ID" value="OUM45860.1"/>
    <property type="molecule type" value="Genomic_DNA"/>
</dbReference>
<name>A0A1Y3MBN6_9BACI</name>
<accession>A0A1Y3MBN6</accession>
<gene>
    <name evidence="1" type="ORF">BW425_27100</name>
</gene>
<evidence type="ECO:0000313" key="2">
    <source>
        <dbReference type="Proteomes" id="UP000195321"/>
    </source>
</evidence>
<organism evidence="1 2">
    <name type="scientific">Bacillus pseudomycoides</name>
    <dbReference type="NCBI Taxonomy" id="64104"/>
    <lineage>
        <taxon>Bacteria</taxon>
        <taxon>Bacillati</taxon>
        <taxon>Bacillota</taxon>
        <taxon>Bacilli</taxon>
        <taxon>Bacillales</taxon>
        <taxon>Bacillaceae</taxon>
        <taxon>Bacillus</taxon>
        <taxon>Bacillus cereus group</taxon>
    </lineage>
</organism>
<proteinExistence type="predicted"/>
<dbReference type="Proteomes" id="UP000195321">
    <property type="component" value="Unassembled WGS sequence"/>
</dbReference>
<sequence>MISLWILSEIILIDDLKQSQRLITAHESGVKIRLQKILKYNNVGLRVFEKTIDRIERMMRGMGK</sequence>
<evidence type="ECO:0000313" key="1">
    <source>
        <dbReference type="EMBL" id="OUM45860.1"/>
    </source>
</evidence>
<protein>
    <submittedName>
        <fullName evidence="1">Uncharacterized protein</fullName>
    </submittedName>
</protein>
<dbReference type="AlphaFoldDB" id="A0A1Y3MBN6"/>
<comment type="caution">
    <text evidence="1">The sequence shown here is derived from an EMBL/GenBank/DDBJ whole genome shotgun (WGS) entry which is preliminary data.</text>
</comment>
<reference evidence="1 2" key="1">
    <citation type="submission" date="2017-02" db="EMBL/GenBank/DDBJ databases">
        <title>Bacillus pseudomycoides isolate FSL K6-0042.</title>
        <authorList>
            <person name="Kovac J."/>
        </authorList>
    </citation>
    <scope>NUCLEOTIDE SEQUENCE [LARGE SCALE GENOMIC DNA]</scope>
    <source>
        <strain evidence="1 2">FSL K6-0042</strain>
    </source>
</reference>